<keyword evidence="1" id="KW-0732">Signal</keyword>
<name>A0ABR9G7Z0_9GAMM</name>
<dbReference type="PANTHER" id="PTHR43798">
    <property type="entry name" value="MONOACYLGLYCEROL LIPASE"/>
    <property type="match status" value="1"/>
</dbReference>
<dbReference type="Pfam" id="PF00561">
    <property type="entry name" value="Abhydrolase_1"/>
    <property type="match status" value="1"/>
</dbReference>
<proteinExistence type="predicted"/>
<protein>
    <submittedName>
        <fullName evidence="3">Alpha/beta fold hydrolase</fullName>
    </submittedName>
</protein>
<dbReference type="Gene3D" id="3.40.50.1820">
    <property type="entry name" value="alpha/beta hydrolase"/>
    <property type="match status" value="1"/>
</dbReference>
<dbReference type="PRINTS" id="PR00111">
    <property type="entry name" value="ABHYDROLASE"/>
</dbReference>
<dbReference type="InterPro" id="IPR050266">
    <property type="entry name" value="AB_hydrolase_sf"/>
</dbReference>
<dbReference type="GO" id="GO:0016787">
    <property type="term" value="F:hydrolase activity"/>
    <property type="evidence" value="ECO:0007669"/>
    <property type="project" value="UniProtKB-KW"/>
</dbReference>
<feature type="signal peptide" evidence="1">
    <location>
        <begin position="1"/>
        <end position="23"/>
    </location>
</feature>
<feature type="chain" id="PRO_5046856054" evidence="1">
    <location>
        <begin position="24"/>
        <end position="296"/>
    </location>
</feature>
<dbReference type="PANTHER" id="PTHR43798:SF33">
    <property type="entry name" value="HYDROLASE, PUTATIVE (AFU_ORTHOLOGUE AFUA_2G14860)-RELATED"/>
    <property type="match status" value="1"/>
</dbReference>
<accession>A0ABR9G7Z0</accession>
<feature type="domain" description="AB hydrolase-1" evidence="2">
    <location>
        <begin position="48"/>
        <end position="175"/>
    </location>
</feature>
<dbReference type="Proteomes" id="UP000651010">
    <property type="component" value="Unassembled WGS sequence"/>
</dbReference>
<dbReference type="EMBL" id="JACZZA010000003">
    <property type="protein sequence ID" value="MBE1160174.1"/>
    <property type="molecule type" value="Genomic_DNA"/>
</dbReference>
<dbReference type="InterPro" id="IPR000073">
    <property type="entry name" value="AB_hydrolase_1"/>
</dbReference>
<keyword evidence="3" id="KW-0378">Hydrolase</keyword>
<evidence type="ECO:0000259" key="2">
    <source>
        <dbReference type="Pfam" id="PF00561"/>
    </source>
</evidence>
<keyword evidence="4" id="KW-1185">Reference proteome</keyword>
<reference evidence="3 4" key="1">
    <citation type="submission" date="2020-09" db="EMBL/GenBank/DDBJ databases">
        <title>Dyella sp. 7MK23 isolated from forest soil.</title>
        <authorList>
            <person name="Fu J."/>
        </authorList>
    </citation>
    <scope>NUCLEOTIDE SEQUENCE [LARGE SCALE GENOMIC DNA]</scope>
    <source>
        <strain evidence="3 4">7MK23</strain>
    </source>
</reference>
<dbReference type="SUPFAM" id="SSF53474">
    <property type="entry name" value="alpha/beta-Hydrolases"/>
    <property type="match status" value="1"/>
</dbReference>
<dbReference type="InterPro" id="IPR029058">
    <property type="entry name" value="AB_hydrolase_fold"/>
</dbReference>
<evidence type="ECO:0000256" key="1">
    <source>
        <dbReference type="SAM" id="SignalP"/>
    </source>
</evidence>
<gene>
    <name evidence="3" type="ORF">IGX34_07220</name>
</gene>
<dbReference type="RefSeq" id="WP_192555037.1">
    <property type="nucleotide sequence ID" value="NZ_JACZZA010000003.1"/>
</dbReference>
<sequence>MLAKRFIQLAFLFYSLSASFAMSQTTDTQVDVGGNQLNFHVIKGQGMPILFEAGGGDDSTVWSGILPPLARITNATLIAYDRPGFGKSGLDRKRHGIVNGVSDLEKGLKALGYDGSIMLVAHSLGGLYAELYAARHPDRVKSIVLIDATESCFLTPEELDITEKTYKGQMGDFKAHRPGVYYLLSDYRAMADVMRKVAFPPSIPVTDIVSQHPPFSSEAERQHWEDCHQQFARAATNRKGILAVGTGHYIFHDNPALVINAIVKAYADTLDTEQRSSLLERSLSFNMQETNKQGTP</sequence>
<comment type="caution">
    <text evidence="3">The sequence shown here is derived from an EMBL/GenBank/DDBJ whole genome shotgun (WGS) entry which is preliminary data.</text>
</comment>
<evidence type="ECO:0000313" key="4">
    <source>
        <dbReference type="Proteomes" id="UP000651010"/>
    </source>
</evidence>
<evidence type="ECO:0000313" key="3">
    <source>
        <dbReference type="EMBL" id="MBE1160174.1"/>
    </source>
</evidence>
<organism evidence="3 4">
    <name type="scientific">Dyella acidiphila</name>
    <dbReference type="NCBI Taxonomy" id="2775866"/>
    <lineage>
        <taxon>Bacteria</taxon>
        <taxon>Pseudomonadati</taxon>
        <taxon>Pseudomonadota</taxon>
        <taxon>Gammaproteobacteria</taxon>
        <taxon>Lysobacterales</taxon>
        <taxon>Rhodanobacteraceae</taxon>
        <taxon>Dyella</taxon>
    </lineage>
</organism>